<proteinExistence type="predicted"/>
<feature type="transmembrane region" description="Helical" evidence="1">
    <location>
        <begin position="63"/>
        <end position="89"/>
    </location>
</feature>
<reference evidence="2" key="1">
    <citation type="submission" date="2023-10" db="EMBL/GenBank/DDBJ databases">
        <authorList>
            <person name="Noh H."/>
        </authorList>
    </citation>
    <scope>NUCLEOTIDE SEQUENCE</scope>
    <source>
        <strain evidence="2">DUCC4014</strain>
    </source>
</reference>
<accession>A0AAF1BNA5</accession>
<protein>
    <submittedName>
        <fullName evidence="2">Uncharacterized protein</fullName>
    </submittedName>
</protein>
<evidence type="ECO:0000313" key="3">
    <source>
        <dbReference type="Proteomes" id="UP000827549"/>
    </source>
</evidence>
<dbReference type="RefSeq" id="XP_062630236.1">
    <property type="nucleotide sequence ID" value="XM_062774252.1"/>
</dbReference>
<keyword evidence="1" id="KW-0472">Membrane</keyword>
<dbReference type="InterPro" id="IPR036927">
    <property type="entry name" value="Cyt_c_oxase-like_su1_sf"/>
</dbReference>
<keyword evidence="1" id="KW-0812">Transmembrane</keyword>
<dbReference type="Proteomes" id="UP000827549">
    <property type="component" value="Chromosome 5"/>
</dbReference>
<organism evidence="2 3">
    <name type="scientific">Vanrija pseudolonga</name>
    <dbReference type="NCBI Taxonomy" id="143232"/>
    <lineage>
        <taxon>Eukaryota</taxon>
        <taxon>Fungi</taxon>
        <taxon>Dikarya</taxon>
        <taxon>Basidiomycota</taxon>
        <taxon>Agaricomycotina</taxon>
        <taxon>Tremellomycetes</taxon>
        <taxon>Trichosporonales</taxon>
        <taxon>Trichosporonaceae</taxon>
        <taxon>Vanrija</taxon>
    </lineage>
</organism>
<dbReference type="GO" id="GO:0005739">
    <property type="term" value="C:mitochondrion"/>
    <property type="evidence" value="ECO:0007669"/>
    <property type="project" value="UniProtKB-ARBA"/>
</dbReference>
<dbReference type="GeneID" id="87810903"/>
<name>A0AAF1BNA5_9TREE</name>
<gene>
    <name evidence="2" type="ORF">LOC62_05G007731</name>
</gene>
<dbReference type="AlphaFoldDB" id="A0AAF1BNA5"/>
<dbReference type="EMBL" id="CP086718">
    <property type="protein sequence ID" value="WOO84210.1"/>
    <property type="molecule type" value="Genomic_DNA"/>
</dbReference>
<keyword evidence="3" id="KW-1185">Reference proteome</keyword>
<keyword evidence="1" id="KW-1133">Transmembrane helix</keyword>
<feature type="transmembrane region" description="Helical" evidence="1">
    <location>
        <begin position="150"/>
        <end position="172"/>
    </location>
</feature>
<sequence>MSQQQAPYAAPYAAPAQPAAQPYVQPVYPQAGGAAPVFPPAAASTTRAYGEGLTLADKCLHPVLTTIIAVLYVVLVILAGTGFAAWAAYDNGYYSYGNSSLNAYIGLLKALAIISLFLSLILAFLSVLASVATILYALHRPLPLKPIFYNVGRILFPIVGLINIVISIISAVKGGGASVIIGIIFNIIFTSYMTYVFHLLYTRKVQQDKYGAGVGYEK</sequence>
<feature type="transmembrane region" description="Helical" evidence="1">
    <location>
        <begin position="109"/>
        <end position="138"/>
    </location>
</feature>
<evidence type="ECO:0000256" key="1">
    <source>
        <dbReference type="SAM" id="Phobius"/>
    </source>
</evidence>
<dbReference type="SUPFAM" id="SSF81442">
    <property type="entry name" value="Cytochrome c oxidase subunit I-like"/>
    <property type="match status" value="1"/>
</dbReference>
<feature type="transmembrane region" description="Helical" evidence="1">
    <location>
        <begin position="178"/>
        <end position="201"/>
    </location>
</feature>
<evidence type="ECO:0000313" key="2">
    <source>
        <dbReference type="EMBL" id="WOO84210.1"/>
    </source>
</evidence>